<dbReference type="Gene3D" id="3.30.565.10">
    <property type="entry name" value="Histidine kinase-like ATPase, C-terminal domain"/>
    <property type="match status" value="1"/>
</dbReference>
<protein>
    <submittedName>
        <fullName evidence="4">ATP-binding protein</fullName>
    </submittedName>
</protein>
<dbReference type="InterPro" id="IPR050267">
    <property type="entry name" value="Anti-sigma-factor_SerPK"/>
</dbReference>
<dbReference type="CDD" id="cd16936">
    <property type="entry name" value="HATPase_RsbW-like"/>
    <property type="match status" value="1"/>
</dbReference>
<dbReference type="PANTHER" id="PTHR35526">
    <property type="entry name" value="ANTI-SIGMA-F FACTOR RSBW-RELATED"/>
    <property type="match status" value="1"/>
</dbReference>
<keyword evidence="5" id="KW-1185">Reference proteome</keyword>
<dbReference type="GO" id="GO:0005524">
    <property type="term" value="F:ATP binding"/>
    <property type="evidence" value="ECO:0007669"/>
    <property type="project" value="UniProtKB-KW"/>
</dbReference>
<keyword evidence="1" id="KW-0723">Serine/threonine-protein kinase</keyword>
<proteinExistence type="predicted"/>
<evidence type="ECO:0000313" key="5">
    <source>
        <dbReference type="Proteomes" id="UP000474758"/>
    </source>
</evidence>
<evidence type="ECO:0000256" key="1">
    <source>
        <dbReference type="ARBA" id="ARBA00022527"/>
    </source>
</evidence>
<dbReference type="GO" id="GO:0004674">
    <property type="term" value="F:protein serine/threonine kinase activity"/>
    <property type="evidence" value="ECO:0007669"/>
    <property type="project" value="UniProtKB-KW"/>
</dbReference>
<organism evidence="4 5">
    <name type="scientific">Paragemmobacter kunshanensis</name>
    <dbReference type="NCBI Taxonomy" id="2583234"/>
    <lineage>
        <taxon>Bacteria</taxon>
        <taxon>Pseudomonadati</taxon>
        <taxon>Pseudomonadota</taxon>
        <taxon>Alphaproteobacteria</taxon>
        <taxon>Rhodobacterales</taxon>
        <taxon>Paracoccaceae</taxon>
        <taxon>Paragemmobacter</taxon>
    </lineage>
</organism>
<keyword evidence="4" id="KW-0547">Nucleotide-binding</keyword>
<accession>A0A6M1TNS8</accession>
<keyword evidence="4" id="KW-0067">ATP-binding</keyword>
<reference evidence="4 5" key="1">
    <citation type="submission" date="2020-02" db="EMBL/GenBank/DDBJ databases">
        <title>Rhodobacter translucens sp. nov., a novel bacterium isolated from activated sludge.</title>
        <authorList>
            <person name="Liu J."/>
        </authorList>
    </citation>
    <scope>NUCLEOTIDE SEQUENCE [LARGE SCALE GENOMIC DNA]</scope>
    <source>
        <strain evidence="4 5">HX-7-19</strain>
    </source>
</reference>
<dbReference type="RefSeq" id="WP_165046575.1">
    <property type="nucleotide sequence ID" value="NZ_JAALFE010000001.1"/>
</dbReference>
<gene>
    <name evidence="4" type="ORF">G5V65_01125</name>
</gene>
<dbReference type="EMBL" id="JAALFE010000001">
    <property type="protein sequence ID" value="NGQ89480.1"/>
    <property type="molecule type" value="Genomic_DNA"/>
</dbReference>
<evidence type="ECO:0000313" key="4">
    <source>
        <dbReference type="EMBL" id="NGQ89480.1"/>
    </source>
</evidence>
<dbReference type="Pfam" id="PF13581">
    <property type="entry name" value="HATPase_c_2"/>
    <property type="match status" value="1"/>
</dbReference>
<dbReference type="PANTHER" id="PTHR35526:SF3">
    <property type="entry name" value="ANTI-SIGMA-F FACTOR RSBW"/>
    <property type="match status" value="1"/>
</dbReference>
<sequence length="166" mass="17865">MAGWMMRCARRHERHVIAADPAAVRDLLIRLEQGVALAGLTPDERDCTLLVLGEVLNNVVEHGYAGAPGWIGLMPGPRRDGRDWRIVDHAERQVPEGCFRAEMPEEAAEGGFGWPLIMALTEAVATRRRAGFNVMTLQMRADTAGQDAPPRQAGAEGGLQAGACGG</sequence>
<keyword evidence="1" id="KW-0808">Transferase</keyword>
<dbReference type="InterPro" id="IPR003594">
    <property type="entry name" value="HATPase_dom"/>
</dbReference>
<dbReference type="Proteomes" id="UP000474758">
    <property type="component" value="Unassembled WGS sequence"/>
</dbReference>
<feature type="compositionally biased region" description="Gly residues" evidence="2">
    <location>
        <begin position="155"/>
        <end position="166"/>
    </location>
</feature>
<name>A0A6M1TNS8_9RHOB</name>
<evidence type="ECO:0000259" key="3">
    <source>
        <dbReference type="Pfam" id="PF13581"/>
    </source>
</evidence>
<dbReference type="AlphaFoldDB" id="A0A6M1TNS8"/>
<dbReference type="InterPro" id="IPR036890">
    <property type="entry name" value="HATPase_C_sf"/>
</dbReference>
<keyword evidence="1" id="KW-0418">Kinase</keyword>
<feature type="region of interest" description="Disordered" evidence="2">
    <location>
        <begin position="143"/>
        <end position="166"/>
    </location>
</feature>
<evidence type="ECO:0000256" key="2">
    <source>
        <dbReference type="SAM" id="MobiDB-lite"/>
    </source>
</evidence>
<comment type="caution">
    <text evidence="4">The sequence shown here is derived from an EMBL/GenBank/DDBJ whole genome shotgun (WGS) entry which is preliminary data.</text>
</comment>
<feature type="domain" description="Histidine kinase/HSP90-like ATPase" evidence="3">
    <location>
        <begin position="17"/>
        <end position="138"/>
    </location>
</feature>